<protein>
    <submittedName>
        <fullName evidence="3">Phosphatidylglycerophosphatase B, putative</fullName>
    </submittedName>
</protein>
<keyword evidence="1" id="KW-0812">Transmembrane</keyword>
<evidence type="ECO:0000259" key="2">
    <source>
        <dbReference type="SMART" id="SM00014"/>
    </source>
</evidence>
<dbReference type="RefSeq" id="WP_006974066.1">
    <property type="nucleotide sequence ID" value="NZ_ABCS01000058.1"/>
</dbReference>
<feature type="transmembrane region" description="Helical" evidence="1">
    <location>
        <begin position="82"/>
        <end position="101"/>
    </location>
</feature>
<evidence type="ECO:0000313" key="3">
    <source>
        <dbReference type="EMBL" id="EDM76779.1"/>
    </source>
</evidence>
<dbReference type="AlphaFoldDB" id="A6GBH5"/>
<dbReference type="eggNOG" id="COG0671">
    <property type="taxonomic scope" value="Bacteria"/>
</dbReference>
<dbReference type="Pfam" id="PF01569">
    <property type="entry name" value="PAP2"/>
    <property type="match status" value="1"/>
</dbReference>
<proteinExistence type="predicted"/>
<dbReference type="InterPro" id="IPR000326">
    <property type="entry name" value="PAP2/HPO"/>
</dbReference>
<organism evidence="3 4">
    <name type="scientific">Plesiocystis pacifica SIR-1</name>
    <dbReference type="NCBI Taxonomy" id="391625"/>
    <lineage>
        <taxon>Bacteria</taxon>
        <taxon>Pseudomonadati</taxon>
        <taxon>Myxococcota</taxon>
        <taxon>Polyangia</taxon>
        <taxon>Nannocystales</taxon>
        <taxon>Nannocystaceae</taxon>
        <taxon>Plesiocystis</taxon>
    </lineage>
</organism>
<feature type="transmembrane region" description="Helical" evidence="1">
    <location>
        <begin position="238"/>
        <end position="256"/>
    </location>
</feature>
<feature type="transmembrane region" description="Helical" evidence="1">
    <location>
        <begin position="207"/>
        <end position="226"/>
    </location>
</feature>
<dbReference type="GO" id="GO:0005886">
    <property type="term" value="C:plasma membrane"/>
    <property type="evidence" value="ECO:0007669"/>
    <property type="project" value="TreeGrafter"/>
</dbReference>
<keyword evidence="1" id="KW-0472">Membrane</keyword>
<dbReference type="SMART" id="SM00014">
    <property type="entry name" value="acidPPc"/>
    <property type="match status" value="1"/>
</dbReference>
<dbReference type="OrthoDB" id="5586741at2"/>
<accession>A6GBH5</accession>
<dbReference type="PANTHER" id="PTHR14969">
    <property type="entry name" value="SPHINGOSINE-1-PHOSPHATE PHOSPHOHYDROLASE"/>
    <property type="match status" value="1"/>
</dbReference>
<feature type="domain" description="Phosphatidic acid phosphatase type 2/haloperoxidase" evidence="2">
    <location>
        <begin position="86"/>
        <end position="249"/>
    </location>
</feature>
<comment type="caution">
    <text evidence="3">The sequence shown here is derived from an EMBL/GenBank/DDBJ whole genome shotgun (WGS) entry which is preliminary data.</text>
</comment>
<evidence type="ECO:0000313" key="4">
    <source>
        <dbReference type="Proteomes" id="UP000005801"/>
    </source>
</evidence>
<feature type="transmembrane region" description="Helical" evidence="1">
    <location>
        <begin position="52"/>
        <end position="70"/>
    </location>
</feature>
<dbReference type="SUPFAM" id="SSF48317">
    <property type="entry name" value="Acid phosphatase/Vanadium-dependent haloperoxidase"/>
    <property type="match status" value="1"/>
</dbReference>
<dbReference type="PANTHER" id="PTHR14969:SF54">
    <property type="entry name" value="PHOSPHATIDYLGLYCEROPHOSPHATASE B"/>
    <property type="match status" value="1"/>
</dbReference>
<evidence type="ECO:0000256" key="1">
    <source>
        <dbReference type="SAM" id="Phobius"/>
    </source>
</evidence>
<name>A6GBH5_9BACT</name>
<sequence>MVESADGSDARKTWGLIASSMLVGAALSFLLPAEPIALDGGLALVVLRVSDMATWTVLPPLCVLAVAVLASRPGLSARRRAVEAGAILVVMGVTLAGNALLNEHVVKPALAAPRPNIVALVEAGELGAAIDTPADFYALGDKQARRDFLAGELDDLRTPALTKAVREHWVHETGYSMPSGHATAAVTFAAMMAGLALAWAQGWRRAVFVWGSPAWALAVVYTRPLLRVHTALDVTLGTLAGLVWGLVSVAVIVWLAERLGGPIERD</sequence>
<keyword evidence="1" id="KW-1133">Transmembrane helix</keyword>
<dbReference type="EMBL" id="ABCS01000058">
    <property type="protein sequence ID" value="EDM76779.1"/>
    <property type="molecule type" value="Genomic_DNA"/>
</dbReference>
<feature type="transmembrane region" description="Helical" evidence="1">
    <location>
        <begin position="182"/>
        <end position="200"/>
    </location>
</feature>
<dbReference type="Gene3D" id="1.20.144.10">
    <property type="entry name" value="Phosphatidic acid phosphatase type 2/haloperoxidase"/>
    <property type="match status" value="1"/>
</dbReference>
<gene>
    <name evidence="3" type="ORF">PPSIR1_18797</name>
</gene>
<dbReference type="STRING" id="391625.PPSIR1_18797"/>
<keyword evidence="4" id="KW-1185">Reference proteome</keyword>
<reference evidence="3 4" key="1">
    <citation type="submission" date="2007-06" db="EMBL/GenBank/DDBJ databases">
        <authorList>
            <person name="Shimkets L."/>
            <person name="Ferriera S."/>
            <person name="Johnson J."/>
            <person name="Kravitz S."/>
            <person name="Beeson K."/>
            <person name="Sutton G."/>
            <person name="Rogers Y.-H."/>
            <person name="Friedman R."/>
            <person name="Frazier M."/>
            <person name="Venter J.C."/>
        </authorList>
    </citation>
    <scope>NUCLEOTIDE SEQUENCE [LARGE SCALE GENOMIC DNA]</scope>
    <source>
        <strain evidence="3 4">SIR-1</strain>
    </source>
</reference>
<dbReference type="InterPro" id="IPR036938">
    <property type="entry name" value="PAP2/HPO_sf"/>
</dbReference>
<dbReference type="Proteomes" id="UP000005801">
    <property type="component" value="Unassembled WGS sequence"/>
</dbReference>
<feature type="transmembrane region" description="Helical" evidence="1">
    <location>
        <begin position="12"/>
        <end position="32"/>
    </location>
</feature>